<dbReference type="InterPro" id="IPR001810">
    <property type="entry name" value="F-box_dom"/>
</dbReference>
<reference evidence="3" key="1">
    <citation type="submission" date="2021-07" db="EMBL/GenBank/DDBJ databases">
        <authorList>
            <person name="Catto M.A."/>
            <person name="Jacobson A."/>
            <person name="Kennedy G."/>
            <person name="Labadie P."/>
            <person name="Hunt B.G."/>
            <person name="Srinivasan R."/>
        </authorList>
    </citation>
    <scope>NUCLEOTIDE SEQUENCE</scope>
    <source>
        <strain evidence="3">PL_HMW_Pooled</strain>
        <tissue evidence="3">Head</tissue>
    </source>
</reference>
<protein>
    <submittedName>
        <fullName evidence="3">F-box only protein 7</fullName>
    </submittedName>
</protein>
<dbReference type="AlphaFoldDB" id="A0AAE1LRL8"/>
<gene>
    <name evidence="3" type="ORF">KUF71_003545</name>
</gene>
<feature type="domain" description="F-box" evidence="2">
    <location>
        <begin position="21"/>
        <end position="67"/>
    </location>
</feature>
<keyword evidence="4" id="KW-1185">Reference proteome</keyword>
<comment type="caution">
    <text evidence="3">The sequence shown here is derived from an EMBL/GenBank/DDBJ whole genome shotgun (WGS) entry which is preliminary data.</text>
</comment>
<sequence length="993" mass="113154">MDLRTEKIARRIESGGAEQQDIPWGTLPLEVKLKILRYVGVGTLLQLARTCREFRCLAMDPFVWSGRIVFLQLYRFPTPEVGHRLAAHIHRKTGVTCLKEEDFAPRTPKLFNYHTLKMGKLRNNFEEYPRRLSLTSAQCSAYQVMSAKTRTQTEKWLVGQPLANPIACSKLPTTGQLLRRFFYIQSDRTEGERSLRQCAKLTLEEVYPFWEKCGVPVQAMKDAIESFLAVHTEWTNLKKSKSRTEGHYEQVRNDFKARLDHTYDLARVDAEDIMNAKIQACTNAKEKAAIIEDLKFYKLQMECRIGSMLQKDMHVEKVLEKKEALKRKYEADKASTSEAFKKVTWNDVEMKVENMNMDEDDREGEYPEEDKDRDFNEAEHRKRKKKCDILIPSLLSASDRNNITDRRLTRVIKETAQALGHDVKNINLSRTTIQRKREGNRIAAVENFSEKFTPKGPIAIQWDGKLLPDEQGNKVDRLPVVVKDLESGDEQLLGIAALKEGTGRAQQVAIKDLAVARKVDANIVAMSFDTTSSNTGPFIGACVLLEEALGRTLIRLPCRHHILELPVKGGFDALTESSTSPITALFDRFSKFWPSVDKDNYVTAVQLQVVRRIANPDEIIIFCNQQLNMVQIDESYGNFLKPRCNSQNSNEKKPRDDYEHLFLYIVIFLGGVPPGGVRFYKPGAVNKTRFMGNALYCLMLSMFSRQFQMSSEEKTAAIETSLYVVMAYVKPWILSNVPATAPRLDLELLKLFASHLWYLSPELVCLALFDKDVSASDKGKIVEAIKSNPADDESIFIAYVGKLDSSVKNVQLSDFANKGSLRFFRKLNVDPEFLSLDQSEWESSPSYLKVKQYIKNLPTTNDGSERGVALAKQFNNVLTKNEQQKQGLYLNVANDRKLVKQLKAYEEHTRNINITSSHLPSWKNAAKNNIRLHHAYANKRARHTCCQIDSLTKSRKDIFVLTSYGLNLGTERNGRLERCQKMINARGVLGPAV</sequence>
<dbReference type="InterPro" id="IPR036047">
    <property type="entry name" value="F-box-like_dom_sf"/>
</dbReference>
<evidence type="ECO:0000313" key="4">
    <source>
        <dbReference type="Proteomes" id="UP001219518"/>
    </source>
</evidence>
<accession>A0AAE1LRL8</accession>
<proteinExistence type="predicted"/>
<dbReference type="Proteomes" id="UP001219518">
    <property type="component" value="Unassembled WGS sequence"/>
</dbReference>
<dbReference type="Gene3D" id="1.20.1280.50">
    <property type="match status" value="1"/>
</dbReference>
<feature type="compositionally biased region" description="Basic and acidic residues" evidence="1">
    <location>
        <begin position="370"/>
        <end position="379"/>
    </location>
</feature>
<reference evidence="3" key="2">
    <citation type="journal article" date="2023" name="BMC Genomics">
        <title>Pest status, molecular evolution, and epigenetic factors derived from the genome assembly of Frankliniella fusca, a thysanopteran phytovirus vector.</title>
        <authorList>
            <person name="Catto M.A."/>
            <person name="Labadie P.E."/>
            <person name="Jacobson A.L."/>
            <person name="Kennedy G.G."/>
            <person name="Srinivasan R."/>
            <person name="Hunt B.G."/>
        </authorList>
    </citation>
    <scope>NUCLEOTIDE SEQUENCE</scope>
    <source>
        <strain evidence="3">PL_HMW_Pooled</strain>
    </source>
</reference>
<dbReference type="PANTHER" id="PTHR46113:SF1">
    <property type="entry name" value="PEPTIDASE M17 LEUCYL AMINOPEPTIDASE N-TERMINAL DOMAIN-CONTAINING PROTEIN"/>
    <property type="match status" value="1"/>
</dbReference>
<organism evidence="3 4">
    <name type="scientific">Frankliniella fusca</name>
    <dbReference type="NCBI Taxonomy" id="407009"/>
    <lineage>
        <taxon>Eukaryota</taxon>
        <taxon>Metazoa</taxon>
        <taxon>Ecdysozoa</taxon>
        <taxon>Arthropoda</taxon>
        <taxon>Hexapoda</taxon>
        <taxon>Insecta</taxon>
        <taxon>Pterygota</taxon>
        <taxon>Neoptera</taxon>
        <taxon>Paraneoptera</taxon>
        <taxon>Thysanoptera</taxon>
        <taxon>Terebrantia</taxon>
        <taxon>Thripoidea</taxon>
        <taxon>Thripidae</taxon>
        <taxon>Frankliniella</taxon>
    </lineage>
</organism>
<dbReference type="EMBL" id="JAHWGI010001401">
    <property type="protein sequence ID" value="KAK3929538.1"/>
    <property type="molecule type" value="Genomic_DNA"/>
</dbReference>
<dbReference type="Pfam" id="PF12937">
    <property type="entry name" value="F-box-like"/>
    <property type="match status" value="1"/>
</dbReference>
<evidence type="ECO:0000259" key="2">
    <source>
        <dbReference type="PROSITE" id="PS50181"/>
    </source>
</evidence>
<evidence type="ECO:0000313" key="3">
    <source>
        <dbReference type="EMBL" id="KAK3929538.1"/>
    </source>
</evidence>
<dbReference type="PROSITE" id="PS50181">
    <property type="entry name" value="FBOX"/>
    <property type="match status" value="1"/>
</dbReference>
<name>A0AAE1LRL8_9NEOP</name>
<dbReference type="SUPFAM" id="SSF81383">
    <property type="entry name" value="F-box domain"/>
    <property type="match status" value="1"/>
</dbReference>
<feature type="compositionally biased region" description="Acidic residues" evidence="1">
    <location>
        <begin position="356"/>
        <end position="369"/>
    </location>
</feature>
<evidence type="ECO:0000256" key="1">
    <source>
        <dbReference type="SAM" id="MobiDB-lite"/>
    </source>
</evidence>
<feature type="region of interest" description="Disordered" evidence="1">
    <location>
        <begin position="356"/>
        <end position="379"/>
    </location>
</feature>
<dbReference type="PANTHER" id="PTHR46113">
    <property type="entry name" value="SNAC DOMAIN-CONTAINING PROTEIN"/>
    <property type="match status" value="1"/>
</dbReference>